<dbReference type="InterPro" id="IPR036397">
    <property type="entry name" value="RNaseH_sf"/>
</dbReference>
<evidence type="ECO:0000313" key="3">
    <source>
        <dbReference type="Proteomes" id="UP001280121"/>
    </source>
</evidence>
<feature type="domain" description="RNase H type-1" evidence="1">
    <location>
        <begin position="21"/>
        <end position="99"/>
    </location>
</feature>
<keyword evidence="3" id="KW-1185">Reference proteome</keyword>
<dbReference type="GO" id="GO:0004523">
    <property type="term" value="F:RNA-DNA hybrid ribonuclease activity"/>
    <property type="evidence" value="ECO:0007669"/>
    <property type="project" value="InterPro"/>
</dbReference>
<dbReference type="InterPro" id="IPR044730">
    <property type="entry name" value="RNase_H-like_dom_plant"/>
</dbReference>
<accession>A0AAD9X8V7</accession>
<dbReference type="SUPFAM" id="SSF53098">
    <property type="entry name" value="Ribonuclease H-like"/>
    <property type="match status" value="1"/>
</dbReference>
<dbReference type="GO" id="GO:0003676">
    <property type="term" value="F:nucleic acid binding"/>
    <property type="evidence" value="ECO:0007669"/>
    <property type="project" value="InterPro"/>
</dbReference>
<dbReference type="InterPro" id="IPR012337">
    <property type="entry name" value="RNaseH-like_sf"/>
</dbReference>
<dbReference type="PANTHER" id="PTHR47074:SF79">
    <property type="entry name" value="PUTATIVE-RELATED"/>
    <property type="match status" value="1"/>
</dbReference>
<dbReference type="PANTHER" id="PTHR47074">
    <property type="entry name" value="BNAC02G40300D PROTEIN"/>
    <property type="match status" value="1"/>
</dbReference>
<gene>
    <name evidence="2" type="ORF">Ddye_008102</name>
</gene>
<dbReference type="CDD" id="cd06222">
    <property type="entry name" value="RNase_H_like"/>
    <property type="match status" value="1"/>
</dbReference>
<sequence>MVASKPVPRWSPPSVGLFKINSAAAFRVSDKVSGIGVVIRDRNGRVRVSFCYNLAANLQPQVVEALAILKGIRLASSMGLVLAIVESDVLTVVNAIQSQVAPCTDVGVYYS</sequence>
<dbReference type="AlphaFoldDB" id="A0AAD9X8V7"/>
<dbReference type="InterPro" id="IPR002156">
    <property type="entry name" value="RNaseH_domain"/>
</dbReference>
<evidence type="ECO:0000259" key="1">
    <source>
        <dbReference type="Pfam" id="PF13456"/>
    </source>
</evidence>
<name>A0AAD9X8V7_9ROSI</name>
<dbReference type="Gene3D" id="3.30.420.10">
    <property type="entry name" value="Ribonuclease H-like superfamily/Ribonuclease H"/>
    <property type="match status" value="1"/>
</dbReference>
<dbReference type="Pfam" id="PF13456">
    <property type="entry name" value="RVT_3"/>
    <property type="match status" value="1"/>
</dbReference>
<dbReference type="InterPro" id="IPR052929">
    <property type="entry name" value="RNase_H-like_EbsB-rel"/>
</dbReference>
<protein>
    <recommendedName>
        <fullName evidence="1">RNase H type-1 domain-containing protein</fullName>
    </recommendedName>
</protein>
<dbReference type="Proteomes" id="UP001280121">
    <property type="component" value="Unassembled WGS sequence"/>
</dbReference>
<dbReference type="EMBL" id="JANJYI010000003">
    <property type="protein sequence ID" value="KAK2655050.1"/>
    <property type="molecule type" value="Genomic_DNA"/>
</dbReference>
<evidence type="ECO:0000313" key="2">
    <source>
        <dbReference type="EMBL" id="KAK2655050.1"/>
    </source>
</evidence>
<proteinExistence type="predicted"/>
<reference evidence="2" key="1">
    <citation type="journal article" date="2023" name="Plant J.">
        <title>Genome sequences and population genomics provide insights into the demographic history, inbreeding, and mutation load of two 'living fossil' tree species of Dipteronia.</title>
        <authorList>
            <person name="Feng Y."/>
            <person name="Comes H.P."/>
            <person name="Chen J."/>
            <person name="Zhu S."/>
            <person name="Lu R."/>
            <person name="Zhang X."/>
            <person name="Li P."/>
            <person name="Qiu J."/>
            <person name="Olsen K.M."/>
            <person name="Qiu Y."/>
        </authorList>
    </citation>
    <scope>NUCLEOTIDE SEQUENCE</scope>
    <source>
        <strain evidence="2">KIB01</strain>
    </source>
</reference>
<organism evidence="2 3">
    <name type="scientific">Dipteronia dyeriana</name>
    <dbReference type="NCBI Taxonomy" id="168575"/>
    <lineage>
        <taxon>Eukaryota</taxon>
        <taxon>Viridiplantae</taxon>
        <taxon>Streptophyta</taxon>
        <taxon>Embryophyta</taxon>
        <taxon>Tracheophyta</taxon>
        <taxon>Spermatophyta</taxon>
        <taxon>Magnoliopsida</taxon>
        <taxon>eudicotyledons</taxon>
        <taxon>Gunneridae</taxon>
        <taxon>Pentapetalae</taxon>
        <taxon>rosids</taxon>
        <taxon>malvids</taxon>
        <taxon>Sapindales</taxon>
        <taxon>Sapindaceae</taxon>
        <taxon>Hippocastanoideae</taxon>
        <taxon>Acereae</taxon>
        <taxon>Dipteronia</taxon>
    </lineage>
</organism>
<comment type="caution">
    <text evidence="2">The sequence shown here is derived from an EMBL/GenBank/DDBJ whole genome shotgun (WGS) entry which is preliminary data.</text>
</comment>